<organism evidence="2 3">
    <name type="scientific">Priestia veravalensis</name>
    <dbReference type="NCBI Taxonomy" id="1414648"/>
    <lineage>
        <taxon>Bacteria</taxon>
        <taxon>Bacillati</taxon>
        <taxon>Bacillota</taxon>
        <taxon>Bacilli</taxon>
        <taxon>Bacillales</taxon>
        <taxon>Bacillaceae</taxon>
        <taxon>Priestia</taxon>
    </lineage>
</organism>
<keyword evidence="1" id="KW-0472">Membrane</keyword>
<name>A0A0V8JHQ7_9BACI</name>
<evidence type="ECO:0000256" key="1">
    <source>
        <dbReference type="SAM" id="Phobius"/>
    </source>
</evidence>
<reference evidence="2 3" key="1">
    <citation type="submission" date="2015-11" db="EMBL/GenBank/DDBJ databases">
        <title>Bacillus caseinolyticus sp nov.</title>
        <authorList>
            <person name="Dastager S.G."/>
            <person name="Mawlankar R."/>
        </authorList>
    </citation>
    <scope>NUCLEOTIDE SEQUENCE [LARGE SCALE GENOMIC DNA]</scope>
    <source>
        <strain evidence="2 3">SGD-V-76</strain>
    </source>
</reference>
<dbReference type="Proteomes" id="UP000053681">
    <property type="component" value="Unassembled WGS sequence"/>
</dbReference>
<protein>
    <submittedName>
        <fullName evidence="2">Uncharacterized protein</fullName>
    </submittedName>
</protein>
<keyword evidence="1" id="KW-0812">Transmembrane</keyword>
<evidence type="ECO:0000313" key="3">
    <source>
        <dbReference type="Proteomes" id="UP000053681"/>
    </source>
</evidence>
<comment type="caution">
    <text evidence="2">The sequence shown here is derived from an EMBL/GenBank/DDBJ whole genome shotgun (WGS) entry which is preliminary data.</text>
</comment>
<proteinExistence type="predicted"/>
<accession>A0A0V8JHQ7</accession>
<sequence length="63" mass="7181">MLYYAQPYIVISTESLQGIFSLTWLGLALLVVGGNVSSLLYAKKEEQKKLLQQKLRKPIRQRG</sequence>
<keyword evidence="1" id="KW-1133">Transmembrane helix</keyword>
<dbReference type="EMBL" id="LNQP01000089">
    <property type="protein sequence ID" value="KSU86397.1"/>
    <property type="molecule type" value="Genomic_DNA"/>
</dbReference>
<evidence type="ECO:0000313" key="2">
    <source>
        <dbReference type="EMBL" id="KSU86397.1"/>
    </source>
</evidence>
<keyword evidence="3" id="KW-1185">Reference proteome</keyword>
<feature type="transmembrane region" description="Helical" evidence="1">
    <location>
        <begin position="20"/>
        <end position="42"/>
    </location>
</feature>
<dbReference type="AlphaFoldDB" id="A0A0V8JHQ7"/>
<gene>
    <name evidence="2" type="ORF">AS180_18945</name>
</gene>